<sequence>MRVQSFQPQCARFARHPRDTARLRRSREPWSKSLVMAPLLRDTVLPGSHSYIRTRISPSRPIHVSRSSSCYSYPRCSASPLLICSSSDRSSFPPSRLLFIRANACPLAGTSPTPSQPSRGPSARSACARLQDCGREPRDKPRGKSSALPCARRRLARDPSHLRGGRRCASPTSPPRKSPPRPRVVPAGGRKYPPRRCVYVRAARDRAREAGHEALICPRRATARGTAPPGAPQPANPVAHDPCRTRTPPANPHAGPRARLRG</sequence>
<organism evidence="2 3">
    <name type="scientific">Mycena belliarum</name>
    <dbReference type="NCBI Taxonomy" id="1033014"/>
    <lineage>
        <taxon>Eukaryota</taxon>
        <taxon>Fungi</taxon>
        <taxon>Dikarya</taxon>
        <taxon>Basidiomycota</taxon>
        <taxon>Agaricomycotina</taxon>
        <taxon>Agaricomycetes</taxon>
        <taxon>Agaricomycetidae</taxon>
        <taxon>Agaricales</taxon>
        <taxon>Marasmiineae</taxon>
        <taxon>Mycenaceae</taxon>
        <taxon>Mycena</taxon>
    </lineage>
</organism>
<dbReference type="EMBL" id="JARJCN010000045">
    <property type="protein sequence ID" value="KAJ7082473.1"/>
    <property type="molecule type" value="Genomic_DNA"/>
</dbReference>
<proteinExistence type="predicted"/>
<name>A0AAD6XJ95_9AGAR</name>
<evidence type="ECO:0000256" key="1">
    <source>
        <dbReference type="SAM" id="MobiDB-lite"/>
    </source>
</evidence>
<protein>
    <submittedName>
        <fullName evidence="2">Uncharacterized protein</fullName>
    </submittedName>
</protein>
<accession>A0AAD6XJ95</accession>
<dbReference type="AlphaFoldDB" id="A0AAD6XJ95"/>
<feature type="compositionally biased region" description="Pro residues" evidence="1">
    <location>
        <begin position="172"/>
        <end position="183"/>
    </location>
</feature>
<feature type="compositionally biased region" description="Basic and acidic residues" evidence="1">
    <location>
        <begin position="132"/>
        <end position="142"/>
    </location>
</feature>
<dbReference type="Proteomes" id="UP001222325">
    <property type="component" value="Unassembled WGS sequence"/>
</dbReference>
<feature type="compositionally biased region" description="Low complexity" evidence="1">
    <location>
        <begin position="219"/>
        <end position="228"/>
    </location>
</feature>
<feature type="region of interest" description="Disordered" evidence="1">
    <location>
        <begin position="109"/>
        <end position="192"/>
    </location>
</feature>
<keyword evidence="3" id="KW-1185">Reference proteome</keyword>
<evidence type="ECO:0000313" key="3">
    <source>
        <dbReference type="Proteomes" id="UP001222325"/>
    </source>
</evidence>
<feature type="compositionally biased region" description="Polar residues" evidence="1">
    <location>
        <begin position="110"/>
        <end position="119"/>
    </location>
</feature>
<feature type="region of interest" description="Disordered" evidence="1">
    <location>
        <begin position="219"/>
        <end position="262"/>
    </location>
</feature>
<reference evidence="2" key="1">
    <citation type="submission" date="2023-03" db="EMBL/GenBank/DDBJ databases">
        <title>Massive genome expansion in bonnet fungi (Mycena s.s.) driven by repeated elements and novel gene families across ecological guilds.</title>
        <authorList>
            <consortium name="Lawrence Berkeley National Laboratory"/>
            <person name="Harder C.B."/>
            <person name="Miyauchi S."/>
            <person name="Viragh M."/>
            <person name="Kuo A."/>
            <person name="Thoen E."/>
            <person name="Andreopoulos B."/>
            <person name="Lu D."/>
            <person name="Skrede I."/>
            <person name="Drula E."/>
            <person name="Henrissat B."/>
            <person name="Morin E."/>
            <person name="Kohler A."/>
            <person name="Barry K."/>
            <person name="LaButti K."/>
            <person name="Morin E."/>
            <person name="Salamov A."/>
            <person name="Lipzen A."/>
            <person name="Mereny Z."/>
            <person name="Hegedus B."/>
            <person name="Baldrian P."/>
            <person name="Stursova M."/>
            <person name="Weitz H."/>
            <person name="Taylor A."/>
            <person name="Grigoriev I.V."/>
            <person name="Nagy L.G."/>
            <person name="Martin F."/>
            <person name="Kauserud H."/>
        </authorList>
    </citation>
    <scope>NUCLEOTIDE SEQUENCE</scope>
    <source>
        <strain evidence="2">CBHHK173m</strain>
    </source>
</reference>
<gene>
    <name evidence="2" type="ORF">B0H15DRAFT_441914</name>
</gene>
<evidence type="ECO:0000313" key="2">
    <source>
        <dbReference type="EMBL" id="KAJ7082473.1"/>
    </source>
</evidence>
<comment type="caution">
    <text evidence="2">The sequence shown here is derived from an EMBL/GenBank/DDBJ whole genome shotgun (WGS) entry which is preliminary data.</text>
</comment>